<dbReference type="InterPro" id="IPR020846">
    <property type="entry name" value="MFS_dom"/>
</dbReference>
<keyword evidence="3 4" id="KW-0472">Membrane</keyword>
<feature type="transmembrane region" description="Helical" evidence="4">
    <location>
        <begin position="246"/>
        <end position="266"/>
    </location>
</feature>
<feature type="domain" description="Major facilitator superfamily (MFS) profile" evidence="5">
    <location>
        <begin position="8"/>
        <end position="387"/>
    </location>
</feature>
<name>A0A2A4HHE6_9GAMM</name>
<feature type="transmembrane region" description="Helical" evidence="4">
    <location>
        <begin position="101"/>
        <end position="124"/>
    </location>
</feature>
<dbReference type="Gene3D" id="1.20.1250.20">
    <property type="entry name" value="MFS general substrate transporter like domains"/>
    <property type="match status" value="2"/>
</dbReference>
<accession>A0A2A4HHE6</accession>
<feature type="transmembrane region" description="Helical" evidence="4">
    <location>
        <begin position="71"/>
        <end position="95"/>
    </location>
</feature>
<evidence type="ECO:0000313" key="7">
    <source>
        <dbReference type="Proteomes" id="UP000218677"/>
    </source>
</evidence>
<feature type="transmembrane region" description="Helical" evidence="4">
    <location>
        <begin position="204"/>
        <end position="226"/>
    </location>
</feature>
<evidence type="ECO:0000256" key="1">
    <source>
        <dbReference type="ARBA" id="ARBA00022692"/>
    </source>
</evidence>
<evidence type="ECO:0000256" key="3">
    <source>
        <dbReference type="ARBA" id="ARBA00023136"/>
    </source>
</evidence>
<keyword evidence="7" id="KW-1185">Reference proteome</keyword>
<dbReference type="PANTHER" id="PTHR23537">
    <property type="match status" value="1"/>
</dbReference>
<sequence length="400" mass="41645">MTNSKDLPALLTGIMATLVGIGIARFAYTPLLPALIQEEWFSASQGAYLGAANLLGYFIGALSAHSLSERFSVRVVIGTSFVAIALSFLLCAGAGSFSWFFFWRLVSGIAGAILMVVGPSLALAATPPERRTSVGALVFTGIGLGALLSASVVPVLLELSLTVTWGTLGLLCIAAALLCDWGVSHLESPMALSSVANSQQGHKGVQIVVLLVVGAYALDAVGFVPHTLFWVDYLARENALGNQAASLQWGIFGLGAVCGPLMVGVLARKVGWHGGLTIAFLAKAAAVSLPVFSLTLFSQSVSSFMVGAMIPGIVALTSGRLAELVGPVAHKKLWGQATAAFAAAQAFAGYGMSALFAVWGTYSPLFAISGLMLVGGFVLVLLSRGVEQRHVLFSDQKRRQ</sequence>
<dbReference type="GO" id="GO:0022857">
    <property type="term" value="F:transmembrane transporter activity"/>
    <property type="evidence" value="ECO:0007669"/>
    <property type="project" value="InterPro"/>
</dbReference>
<feature type="transmembrane region" description="Helical" evidence="4">
    <location>
        <begin position="333"/>
        <end position="359"/>
    </location>
</feature>
<dbReference type="EMBL" id="NWUX01000040">
    <property type="protein sequence ID" value="PCF93493.1"/>
    <property type="molecule type" value="Genomic_DNA"/>
</dbReference>
<dbReference type="InterPro" id="IPR036259">
    <property type="entry name" value="MFS_trans_sf"/>
</dbReference>
<gene>
    <name evidence="6" type="ORF">CPA45_22020</name>
</gene>
<dbReference type="PANTHER" id="PTHR23537:SF1">
    <property type="entry name" value="SUGAR TRANSPORTER"/>
    <property type="match status" value="1"/>
</dbReference>
<evidence type="ECO:0000256" key="4">
    <source>
        <dbReference type="SAM" id="Phobius"/>
    </source>
</evidence>
<reference evidence="7" key="1">
    <citation type="submission" date="2017-09" db="EMBL/GenBank/DDBJ databases">
        <authorList>
            <person name="Cho G.-S."/>
            <person name="Oguntoyinbo F.A."/>
            <person name="Cnockaert M."/>
            <person name="Kabisch J."/>
            <person name="Neve H."/>
            <person name="Bockelmann W."/>
            <person name="Wenning M."/>
            <person name="Franz C.M."/>
            <person name="Vandamme P."/>
        </authorList>
    </citation>
    <scope>NUCLEOTIDE SEQUENCE [LARGE SCALE GENOMIC DNA]</scope>
    <source>
        <strain evidence="7">MBT G8648</strain>
    </source>
</reference>
<dbReference type="PROSITE" id="PS50850">
    <property type="entry name" value="MFS"/>
    <property type="match status" value="1"/>
</dbReference>
<feature type="transmembrane region" description="Helical" evidence="4">
    <location>
        <begin position="278"/>
        <end position="297"/>
    </location>
</feature>
<dbReference type="Pfam" id="PF06779">
    <property type="entry name" value="MFS_4"/>
    <property type="match status" value="1"/>
</dbReference>
<feature type="transmembrane region" description="Helical" evidence="4">
    <location>
        <begin position="136"/>
        <end position="157"/>
    </location>
</feature>
<comment type="caution">
    <text evidence="6">The sequence shown here is derived from an EMBL/GenBank/DDBJ whole genome shotgun (WGS) entry which is preliminary data.</text>
</comment>
<feature type="transmembrane region" description="Helical" evidence="4">
    <location>
        <begin position="303"/>
        <end position="321"/>
    </location>
</feature>
<protein>
    <submittedName>
        <fullName evidence="6">MFS transporter</fullName>
    </submittedName>
</protein>
<feature type="transmembrane region" description="Helical" evidence="4">
    <location>
        <begin position="163"/>
        <end position="183"/>
    </location>
</feature>
<feature type="transmembrane region" description="Helical" evidence="4">
    <location>
        <begin position="365"/>
        <end position="382"/>
    </location>
</feature>
<dbReference type="InterPro" id="IPR010645">
    <property type="entry name" value="MFS_4"/>
</dbReference>
<proteinExistence type="predicted"/>
<dbReference type="GO" id="GO:0005886">
    <property type="term" value="C:plasma membrane"/>
    <property type="evidence" value="ECO:0007669"/>
    <property type="project" value="TreeGrafter"/>
</dbReference>
<dbReference type="AlphaFoldDB" id="A0A2A4HHE6"/>
<dbReference type="Proteomes" id="UP000218677">
    <property type="component" value="Unassembled WGS sequence"/>
</dbReference>
<evidence type="ECO:0000259" key="5">
    <source>
        <dbReference type="PROSITE" id="PS50850"/>
    </source>
</evidence>
<keyword evidence="2 4" id="KW-1133">Transmembrane helix</keyword>
<dbReference type="OrthoDB" id="9797953at2"/>
<organism evidence="6 7">
    <name type="scientific">Vreelandella nigrificans</name>
    <dbReference type="NCBI Taxonomy" id="2042704"/>
    <lineage>
        <taxon>Bacteria</taxon>
        <taxon>Pseudomonadati</taxon>
        <taxon>Pseudomonadota</taxon>
        <taxon>Gammaproteobacteria</taxon>
        <taxon>Oceanospirillales</taxon>
        <taxon>Halomonadaceae</taxon>
        <taxon>Vreelandella</taxon>
    </lineage>
</organism>
<dbReference type="RefSeq" id="WP_096655401.1">
    <property type="nucleotide sequence ID" value="NZ_NWUX01000040.1"/>
</dbReference>
<feature type="transmembrane region" description="Helical" evidence="4">
    <location>
        <begin position="7"/>
        <end position="28"/>
    </location>
</feature>
<keyword evidence="1 4" id="KW-0812">Transmembrane</keyword>
<dbReference type="SUPFAM" id="SSF103473">
    <property type="entry name" value="MFS general substrate transporter"/>
    <property type="match status" value="1"/>
</dbReference>
<evidence type="ECO:0000313" key="6">
    <source>
        <dbReference type="EMBL" id="PCF93493.1"/>
    </source>
</evidence>
<evidence type="ECO:0000256" key="2">
    <source>
        <dbReference type="ARBA" id="ARBA00022989"/>
    </source>
</evidence>